<proteinExistence type="predicted"/>
<reference evidence="2 3" key="1">
    <citation type="submission" date="2023-09" db="EMBL/GenBank/DDBJ databases">
        <title>Nesidiocoris tenuis whole genome shotgun sequence.</title>
        <authorList>
            <person name="Shibata T."/>
            <person name="Shimoda M."/>
            <person name="Kobayashi T."/>
            <person name="Uehara T."/>
        </authorList>
    </citation>
    <scope>NUCLEOTIDE SEQUENCE [LARGE SCALE GENOMIC DNA]</scope>
    <source>
        <strain evidence="2 3">Japan</strain>
    </source>
</reference>
<organism evidence="2 3">
    <name type="scientific">Nesidiocoris tenuis</name>
    <dbReference type="NCBI Taxonomy" id="355587"/>
    <lineage>
        <taxon>Eukaryota</taxon>
        <taxon>Metazoa</taxon>
        <taxon>Ecdysozoa</taxon>
        <taxon>Arthropoda</taxon>
        <taxon>Hexapoda</taxon>
        <taxon>Insecta</taxon>
        <taxon>Pterygota</taxon>
        <taxon>Neoptera</taxon>
        <taxon>Paraneoptera</taxon>
        <taxon>Hemiptera</taxon>
        <taxon>Heteroptera</taxon>
        <taxon>Panheteroptera</taxon>
        <taxon>Cimicomorpha</taxon>
        <taxon>Miridae</taxon>
        <taxon>Dicyphina</taxon>
        <taxon>Nesidiocoris</taxon>
    </lineage>
</organism>
<evidence type="ECO:0000313" key="3">
    <source>
        <dbReference type="Proteomes" id="UP001307889"/>
    </source>
</evidence>
<keyword evidence="1" id="KW-1133">Transmembrane helix</keyword>
<dbReference type="Proteomes" id="UP001307889">
    <property type="component" value="Chromosome 10"/>
</dbReference>
<sequence length="116" mass="13395">MHYRLGPVKVFSLILGHWLLYTIIPFLFALTNSNSLILAFALKTQARLLNEKLSEETTKAGEPNLEFSRQLLKARECLSETCEMLQSAFNWSTSFLMVANVVQTISHLSFIQWRMR</sequence>
<feature type="transmembrane region" description="Helical" evidence="1">
    <location>
        <begin position="20"/>
        <end position="42"/>
    </location>
</feature>
<evidence type="ECO:0000313" key="2">
    <source>
        <dbReference type="EMBL" id="BES98984.1"/>
    </source>
</evidence>
<keyword evidence="3" id="KW-1185">Reference proteome</keyword>
<evidence type="ECO:0000256" key="1">
    <source>
        <dbReference type="SAM" id="Phobius"/>
    </source>
</evidence>
<dbReference type="EMBL" id="AP028918">
    <property type="protein sequence ID" value="BES98984.1"/>
    <property type="molecule type" value="Genomic_DNA"/>
</dbReference>
<keyword evidence="1" id="KW-0472">Membrane</keyword>
<keyword evidence="1" id="KW-0812">Transmembrane</keyword>
<accession>A0ABN7B5X3</accession>
<protein>
    <submittedName>
        <fullName evidence="2">Uncharacterized protein</fullName>
    </submittedName>
</protein>
<name>A0ABN7B5X3_9HEMI</name>
<gene>
    <name evidence="2" type="ORF">NTJ_11800</name>
</gene>